<comment type="caution">
    <text evidence="6">Lacks conserved residue(s) required for the propagation of feature annotation.</text>
</comment>
<gene>
    <name evidence="6" type="primary">pyrE</name>
    <name evidence="7" type="ORF">EV675_1266</name>
</gene>
<comment type="function">
    <text evidence="6">Catalyzes the transfer of a ribosyl phosphate group from 5-phosphoribose 1-diphosphate to orotate, leading to the formation of orotidine monophosphate (OMP).</text>
</comment>
<evidence type="ECO:0000256" key="3">
    <source>
        <dbReference type="ARBA" id="ARBA00022676"/>
    </source>
</evidence>
<sequence length="224" mass="24223">MEETSIGSTVAQLLLESGAVHVSSGKPFILRSGWASPVYVDVRRLISSVAGRKVLVDAAQAVVRHRVGMQNIDAIAGAETAGVPYAAWLADRLSLPLLIVRKKPLGFGRNAQIEGMAQAGARVLLVDDLTTDGQSKRNFCKAVRDSGLELAHVLSIFYYDTFVESRRTMEEIGVTMHALATWQDIIAQARTGTVLTAADIEKVEGFLLHTSEWSKAHGGISRLP</sequence>
<keyword evidence="3 6" id="KW-0328">Glycosyltransferase</keyword>
<evidence type="ECO:0000256" key="1">
    <source>
        <dbReference type="ARBA" id="ARBA00004889"/>
    </source>
</evidence>
<comment type="catalytic activity">
    <reaction evidence="6">
        <text>orotidine 5'-phosphate + diphosphate = orotate + 5-phospho-alpha-D-ribose 1-diphosphate</text>
        <dbReference type="Rhea" id="RHEA:10380"/>
        <dbReference type="ChEBI" id="CHEBI:30839"/>
        <dbReference type="ChEBI" id="CHEBI:33019"/>
        <dbReference type="ChEBI" id="CHEBI:57538"/>
        <dbReference type="ChEBI" id="CHEBI:58017"/>
        <dbReference type="EC" id="2.4.2.10"/>
    </reaction>
</comment>
<dbReference type="OrthoDB" id="9803963at2"/>
<dbReference type="GO" id="GO:0044205">
    <property type="term" value="P:'de novo' UMP biosynthetic process"/>
    <property type="evidence" value="ECO:0007669"/>
    <property type="project" value="UniProtKB-UniRule"/>
</dbReference>
<comment type="cofactor">
    <cofactor evidence="6">
        <name>Mg(2+)</name>
        <dbReference type="ChEBI" id="CHEBI:18420"/>
    </cofactor>
</comment>
<feature type="binding site" description="in other chain" evidence="6">
    <location>
        <begin position="127"/>
        <end position="135"/>
    </location>
    <ligand>
        <name>5-phospho-alpha-D-ribose 1-diphosphate</name>
        <dbReference type="ChEBI" id="CHEBI:58017"/>
        <note>ligand shared between dimeric partners</note>
    </ligand>
</feature>
<organism evidence="7 8">
    <name type="scientific">Pigmentiphaga kullae</name>
    <dbReference type="NCBI Taxonomy" id="151784"/>
    <lineage>
        <taxon>Bacteria</taxon>
        <taxon>Pseudomonadati</taxon>
        <taxon>Pseudomonadota</taxon>
        <taxon>Betaproteobacteria</taxon>
        <taxon>Burkholderiales</taxon>
        <taxon>Alcaligenaceae</taxon>
        <taxon>Pigmentiphaga</taxon>
    </lineage>
</organism>
<evidence type="ECO:0000313" key="7">
    <source>
        <dbReference type="EMBL" id="RZS85243.1"/>
    </source>
</evidence>
<evidence type="ECO:0000256" key="6">
    <source>
        <dbReference type="HAMAP-Rule" id="MF_01208"/>
    </source>
</evidence>
<proteinExistence type="inferred from homology"/>
<feature type="binding site" description="in other chain" evidence="6">
    <location>
        <position position="102"/>
    </location>
    <ligand>
        <name>5-phospho-alpha-D-ribose 1-diphosphate</name>
        <dbReference type="ChEBI" id="CHEBI:58017"/>
        <note>ligand shared between dimeric partners</note>
    </ligand>
</feature>
<accession>A0A4Q7NJV0</accession>
<evidence type="ECO:0000256" key="4">
    <source>
        <dbReference type="ARBA" id="ARBA00022679"/>
    </source>
</evidence>
<dbReference type="UniPathway" id="UPA00070">
    <property type="reaction ID" value="UER00119"/>
</dbReference>
<dbReference type="PANTHER" id="PTHR19278:SF9">
    <property type="entry name" value="URIDINE 5'-MONOPHOSPHATE SYNTHASE"/>
    <property type="match status" value="1"/>
</dbReference>
<comment type="caution">
    <text evidence="7">The sequence shown here is derived from an EMBL/GenBank/DDBJ whole genome shotgun (WGS) entry which is preliminary data.</text>
</comment>
<dbReference type="CDD" id="cd06223">
    <property type="entry name" value="PRTases_typeI"/>
    <property type="match status" value="1"/>
</dbReference>
<dbReference type="Proteomes" id="UP000292445">
    <property type="component" value="Unassembled WGS sequence"/>
</dbReference>
<comment type="pathway">
    <text evidence="1 6">Pyrimidine metabolism; UMP biosynthesis via de novo pathway; UMP from orotate: step 1/2.</text>
</comment>
<dbReference type="GO" id="GO:0019856">
    <property type="term" value="P:pyrimidine nucleobase biosynthetic process"/>
    <property type="evidence" value="ECO:0007669"/>
    <property type="project" value="TreeGrafter"/>
</dbReference>
<evidence type="ECO:0000313" key="8">
    <source>
        <dbReference type="Proteomes" id="UP000292445"/>
    </source>
</evidence>
<dbReference type="EC" id="2.4.2.10" evidence="2 6"/>
<dbReference type="GO" id="GO:0004588">
    <property type="term" value="F:orotate phosphoribosyltransferase activity"/>
    <property type="evidence" value="ECO:0007669"/>
    <property type="project" value="UniProtKB-UniRule"/>
</dbReference>
<keyword evidence="8" id="KW-1185">Reference proteome</keyword>
<dbReference type="InterPro" id="IPR023031">
    <property type="entry name" value="OPRT"/>
</dbReference>
<dbReference type="RefSeq" id="WP_130356488.1">
    <property type="nucleotide sequence ID" value="NZ_SGXC01000001.1"/>
</dbReference>
<keyword evidence="5 6" id="KW-0665">Pyrimidine biosynthesis</keyword>
<dbReference type="EMBL" id="SGXC01000001">
    <property type="protein sequence ID" value="RZS85243.1"/>
    <property type="molecule type" value="Genomic_DNA"/>
</dbReference>
<comment type="similarity">
    <text evidence="6">Belongs to the purine/pyrimidine phosphoribosyltransferase family. PyrE subfamily.</text>
</comment>
<feature type="binding site" evidence="6">
    <location>
        <position position="131"/>
    </location>
    <ligand>
        <name>orotate</name>
        <dbReference type="ChEBI" id="CHEBI:30839"/>
    </ligand>
</feature>
<dbReference type="GO" id="GO:0000287">
    <property type="term" value="F:magnesium ion binding"/>
    <property type="evidence" value="ECO:0007669"/>
    <property type="project" value="UniProtKB-UniRule"/>
</dbReference>
<dbReference type="InterPro" id="IPR029057">
    <property type="entry name" value="PRTase-like"/>
</dbReference>
<dbReference type="PANTHER" id="PTHR19278">
    <property type="entry name" value="OROTATE PHOSPHORIBOSYLTRANSFERASE"/>
    <property type="match status" value="1"/>
</dbReference>
<dbReference type="InterPro" id="IPR000836">
    <property type="entry name" value="PRTase_dom"/>
</dbReference>
<dbReference type="SUPFAM" id="SSF53271">
    <property type="entry name" value="PRTase-like"/>
    <property type="match status" value="1"/>
</dbReference>
<comment type="subunit">
    <text evidence="6">Homodimer.</text>
</comment>
<protein>
    <recommendedName>
        <fullName evidence="2 6">Orotate phosphoribosyltransferase</fullName>
        <shortName evidence="6">OPRT</shortName>
        <shortName evidence="6">OPRTase</shortName>
        <ecNumber evidence="2 6">2.4.2.10</ecNumber>
    </recommendedName>
</protein>
<feature type="binding site" evidence="6">
    <location>
        <position position="101"/>
    </location>
    <ligand>
        <name>5-phospho-alpha-D-ribose 1-diphosphate</name>
        <dbReference type="ChEBI" id="CHEBI:58017"/>
        <note>ligand shared between dimeric partners</note>
    </ligand>
</feature>
<evidence type="ECO:0000256" key="5">
    <source>
        <dbReference type="ARBA" id="ARBA00022975"/>
    </source>
</evidence>
<dbReference type="HAMAP" id="MF_01208">
    <property type="entry name" value="PyrE"/>
    <property type="match status" value="1"/>
</dbReference>
<dbReference type="Gene3D" id="3.40.50.2020">
    <property type="match status" value="1"/>
</dbReference>
<evidence type="ECO:0000256" key="2">
    <source>
        <dbReference type="ARBA" id="ARBA00011971"/>
    </source>
</evidence>
<dbReference type="NCBIfam" id="NF001729">
    <property type="entry name" value="PRK00455.1-3"/>
    <property type="match status" value="1"/>
</dbReference>
<keyword evidence="4 6" id="KW-0808">Transferase</keyword>
<feature type="binding site" description="in other chain" evidence="6">
    <location>
        <position position="31"/>
    </location>
    <ligand>
        <name>5-phospho-alpha-D-ribose 1-diphosphate</name>
        <dbReference type="ChEBI" id="CHEBI:58017"/>
        <note>ligand shared between dimeric partners</note>
    </ligand>
</feature>
<keyword evidence="6" id="KW-0460">Magnesium</keyword>
<name>A0A4Q7NJV0_9BURK</name>
<reference evidence="7 8" key="1">
    <citation type="submission" date="2019-02" db="EMBL/GenBank/DDBJ databases">
        <title>Genomic Encyclopedia of Type Strains, Phase IV (KMG-IV): sequencing the most valuable type-strain genomes for metagenomic binning, comparative biology and taxonomic classification.</title>
        <authorList>
            <person name="Goeker M."/>
        </authorList>
    </citation>
    <scope>NUCLEOTIDE SEQUENCE [LARGE SCALE GENOMIC DNA]</scope>
    <source>
        <strain evidence="7 8">K24</strain>
    </source>
</reference>
<dbReference type="AlphaFoldDB" id="A0A4Q7NJV0"/>